<dbReference type="Pfam" id="PF23003">
    <property type="entry name" value="Fn1_2"/>
    <property type="match status" value="3"/>
</dbReference>
<organism evidence="4 5">
    <name type="scientific">Bursaphelenchus okinawaensis</name>
    <dbReference type="NCBI Taxonomy" id="465554"/>
    <lineage>
        <taxon>Eukaryota</taxon>
        <taxon>Metazoa</taxon>
        <taxon>Ecdysozoa</taxon>
        <taxon>Nematoda</taxon>
        <taxon>Chromadorea</taxon>
        <taxon>Rhabditida</taxon>
        <taxon>Tylenchina</taxon>
        <taxon>Tylenchomorpha</taxon>
        <taxon>Aphelenchoidea</taxon>
        <taxon>Aphelenchoididae</taxon>
        <taxon>Bursaphelenchus</taxon>
    </lineage>
</organism>
<evidence type="ECO:0000313" key="4">
    <source>
        <dbReference type="EMBL" id="CAD5220538.1"/>
    </source>
</evidence>
<feature type="domain" description="Abnormal cell migration protein 18-like fibronectin type I" evidence="3">
    <location>
        <begin position="123"/>
        <end position="175"/>
    </location>
</feature>
<dbReference type="AlphaFoldDB" id="A0A811KV67"/>
<dbReference type="Proteomes" id="UP000783686">
    <property type="component" value="Unassembled WGS sequence"/>
</dbReference>
<dbReference type="PROSITE" id="PS51257">
    <property type="entry name" value="PROKAR_LIPOPROTEIN"/>
    <property type="match status" value="1"/>
</dbReference>
<feature type="compositionally biased region" description="Basic and acidic residues" evidence="1">
    <location>
        <begin position="233"/>
        <end position="242"/>
    </location>
</feature>
<accession>A0A811KV67</accession>
<evidence type="ECO:0000256" key="2">
    <source>
        <dbReference type="SAM" id="SignalP"/>
    </source>
</evidence>
<protein>
    <recommendedName>
        <fullName evidence="3">Abnormal cell migration protein 18-like fibronectin type I domain-containing protein</fullName>
    </recommendedName>
</protein>
<reference evidence="4" key="1">
    <citation type="submission" date="2020-09" db="EMBL/GenBank/DDBJ databases">
        <authorList>
            <person name="Kikuchi T."/>
        </authorList>
    </citation>
    <scope>NUCLEOTIDE SEQUENCE</scope>
    <source>
        <strain evidence="4">SH1</strain>
    </source>
</reference>
<comment type="caution">
    <text evidence="4">The sequence shown here is derived from an EMBL/GenBank/DDBJ whole genome shotgun (WGS) entry which is preliminary data.</text>
</comment>
<feature type="chain" id="PRO_5036221169" description="Abnormal cell migration protein 18-like fibronectin type I domain-containing protein" evidence="2">
    <location>
        <begin position="18"/>
        <end position="381"/>
    </location>
</feature>
<feature type="signal peptide" evidence="2">
    <location>
        <begin position="1"/>
        <end position="17"/>
    </location>
</feature>
<keyword evidence="5" id="KW-1185">Reference proteome</keyword>
<dbReference type="InterPro" id="IPR055119">
    <property type="entry name" value="Mig18_Fn1"/>
</dbReference>
<dbReference type="OrthoDB" id="10332453at2759"/>
<keyword evidence="2" id="KW-0732">Signal</keyword>
<dbReference type="EMBL" id="CAJFCW020000004">
    <property type="protein sequence ID" value="CAG9113839.1"/>
    <property type="molecule type" value="Genomic_DNA"/>
</dbReference>
<dbReference type="InterPro" id="IPR040282">
    <property type="entry name" value="Mig-18-like"/>
</dbReference>
<feature type="region of interest" description="Disordered" evidence="1">
    <location>
        <begin position="182"/>
        <end position="242"/>
    </location>
</feature>
<feature type="compositionally biased region" description="Basic and acidic residues" evidence="1">
    <location>
        <begin position="195"/>
        <end position="208"/>
    </location>
</feature>
<name>A0A811KV67_9BILA</name>
<dbReference type="PANTHER" id="PTHR35572">
    <property type="entry name" value="PROTEIN CBG04538-RELATED"/>
    <property type="match status" value="1"/>
</dbReference>
<dbReference type="Proteomes" id="UP000614601">
    <property type="component" value="Unassembled WGS sequence"/>
</dbReference>
<gene>
    <name evidence="4" type="ORF">BOKJ2_LOCUS8994</name>
</gene>
<evidence type="ECO:0000256" key="1">
    <source>
        <dbReference type="SAM" id="MobiDB-lite"/>
    </source>
</evidence>
<dbReference type="EMBL" id="CAJFDH010000004">
    <property type="protein sequence ID" value="CAD5220538.1"/>
    <property type="molecule type" value="Genomic_DNA"/>
</dbReference>
<evidence type="ECO:0000259" key="3">
    <source>
        <dbReference type="Pfam" id="PF23003"/>
    </source>
</evidence>
<sequence length="381" mass="42116">MLFKLLLVFTVVYGCEVDNVKRKDQEEFVKKGKFIEFVQKCEHKEMGWTVKTIGCLNKAGERHPLGATVDGQLCEVHNDGSGTAEVEDMKKWNDAPAAPPTRVFKRSVTQTAKASPKCEGRSEGVEWDEGNFRLSCVKNILQYVGCYTSDRTYIAAGSTGTMNKFTFKCEANENGIRIYPLDKKTKGSDAGLNSHNEDKTSKSEKAEKAGPPGVAPPGFEAFLPTAANSQPKSTDKVNGCKDHKEGEEWTVGSFKASCQQGKTQWLGCQKEDVFIPVNEQKKVSGFTYQCQSTSTGIKIQPLEDNVPKRPANACENHDDEQEWRSGNFLKRCVDGKTEFTGCFRNGDDFIPIGSQVEIGKFTFECRTTPTGAEVVPLQSIV</sequence>
<feature type="domain" description="Abnormal cell migration protein 18-like fibronectin type I" evidence="3">
    <location>
        <begin position="239"/>
        <end position="294"/>
    </location>
</feature>
<feature type="domain" description="Abnormal cell migration protein 18-like fibronectin type I" evidence="3">
    <location>
        <begin position="319"/>
        <end position="371"/>
    </location>
</feature>
<evidence type="ECO:0000313" key="5">
    <source>
        <dbReference type="Proteomes" id="UP000614601"/>
    </source>
</evidence>
<proteinExistence type="predicted"/>